<accession>B0DK36</accession>
<gene>
    <name evidence="2" type="ORF">LACBIDRAFT_294907</name>
</gene>
<feature type="region of interest" description="Disordered" evidence="1">
    <location>
        <begin position="1"/>
        <end position="28"/>
    </location>
</feature>
<evidence type="ECO:0000313" key="3">
    <source>
        <dbReference type="Proteomes" id="UP000001194"/>
    </source>
</evidence>
<sequence>MPRRSLPRPKLFNIAPRRPPRLSRPSSTLTAVPAFPDIPSDPVWNAKLNQFKRSLIYSTHPSQVWSNYTSLLNLSAFDLLPAEIHQHVLRRCTPPATEMRATAAHRLLTVKAGSPPHSYEGRFQIIIRNIRATGVEPALDDYHFILTHFAAVGHPVGSMQVFHELVYRGHSPEEKTYGLCLQAIAHRFTLPIFRDNRLRLVETTRRMFTQLMTDMRKRSIPFSAANLDLSMRVLKETLDQEGFDSLMKWGYGIDLANPDRAPLEYIEAMKAIPELQGGEILSPLPFSTNALNTTIDFLGRSGNISKLVLAFEVLTQPLPKANEYFISSFDDDDDFGVAGGASSSSSFSPPHTVPNLTTYNLLLRHICHIGHPTLARHYFLQAIKLERETDNLIRKKLFGWTPLIFHEQIYVGPRSRPK</sequence>
<reference evidence="2 3" key="1">
    <citation type="journal article" date="2008" name="Nature">
        <title>The genome of Laccaria bicolor provides insights into mycorrhizal symbiosis.</title>
        <authorList>
            <person name="Martin F."/>
            <person name="Aerts A."/>
            <person name="Ahren D."/>
            <person name="Brun A."/>
            <person name="Danchin E.G.J."/>
            <person name="Duchaussoy F."/>
            <person name="Gibon J."/>
            <person name="Kohler A."/>
            <person name="Lindquist E."/>
            <person name="Pereda V."/>
            <person name="Salamov A."/>
            <person name="Shapiro H.J."/>
            <person name="Wuyts J."/>
            <person name="Blaudez D."/>
            <person name="Buee M."/>
            <person name="Brokstein P."/>
            <person name="Canbaeck B."/>
            <person name="Cohen D."/>
            <person name="Courty P.E."/>
            <person name="Coutinho P.M."/>
            <person name="Delaruelle C."/>
            <person name="Detter J.C."/>
            <person name="Deveau A."/>
            <person name="DiFazio S."/>
            <person name="Duplessis S."/>
            <person name="Fraissinet-Tachet L."/>
            <person name="Lucic E."/>
            <person name="Frey-Klett P."/>
            <person name="Fourrey C."/>
            <person name="Feussner I."/>
            <person name="Gay G."/>
            <person name="Grimwood J."/>
            <person name="Hoegger P.J."/>
            <person name="Jain P."/>
            <person name="Kilaru S."/>
            <person name="Labbe J."/>
            <person name="Lin Y.C."/>
            <person name="Legue V."/>
            <person name="Le Tacon F."/>
            <person name="Marmeisse R."/>
            <person name="Melayah D."/>
            <person name="Montanini B."/>
            <person name="Muratet M."/>
            <person name="Nehls U."/>
            <person name="Niculita-Hirzel H."/>
            <person name="Oudot-Le Secq M.P."/>
            <person name="Peter M."/>
            <person name="Quesneville H."/>
            <person name="Rajashekar B."/>
            <person name="Reich M."/>
            <person name="Rouhier N."/>
            <person name="Schmutz J."/>
            <person name="Yin T."/>
            <person name="Chalot M."/>
            <person name="Henrissat B."/>
            <person name="Kuees U."/>
            <person name="Lucas S."/>
            <person name="Van de Peer Y."/>
            <person name="Podila G.K."/>
            <person name="Polle A."/>
            <person name="Pukkila P.J."/>
            <person name="Richardson P.M."/>
            <person name="Rouze P."/>
            <person name="Sanders I.R."/>
            <person name="Stajich J.E."/>
            <person name="Tunlid A."/>
            <person name="Tuskan G."/>
            <person name="Grigoriev I.V."/>
        </authorList>
    </citation>
    <scope>NUCLEOTIDE SEQUENCE [LARGE SCALE GENOMIC DNA]</scope>
    <source>
        <strain evidence="3">S238N-H82 / ATCC MYA-4686</strain>
    </source>
</reference>
<dbReference type="RefSeq" id="XP_001884263.1">
    <property type="nucleotide sequence ID" value="XM_001884228.1"/>
</dbReference>
<dbReference type="AlphaFoldDB" id="B0DK36"/>
<evidence type="ECO:0000313" key="2">
    <source>
        <dbReference type="EMBL" id="EDR04873.1"/>
    </source>
</evidence>
<dbReference type="InParanoid" id="B0DK36"/>
<dbReference type="GeneID" id="6080062"/>
<dbReference type="OrthoDB" id="276151at2759"/>
<proteinExistence type="predicted"/>
<keyword evidence="3" id="KW-1185">Reference proteome</keyword>
<dbReference type="Proteomes" id="UP000001194">
    <property type="component" value="Unassembled WGS sequence"/>
</dbReference>
<organism evidence="3">
    <name type="scientific">Laccaria bicolor (strain S238N-H82 / ATCC MYA-4686)</name>
    <name type="common">Bicoloured deceiver</name>
    <name type="synonym">Laccaria laccata var. bicolor</name>
    <dbReference type="NCBI Taxonomy" id="486041"/>
    <lineage>
        <taxon>Eukaryota</taxon>
        <taxon>Fungi</taxon>
        <taxon>Dikarya</taxon>
        <taxon>Basidiomycota</taxon>
        <taxon>Agaricomycotina</taxon>
        <taxon>Agaricomycetes</taxon>
        <taxon>Agaricomycetidae</taxon>
        <taxon>Agaricales</taxon>
        <taxon>Agaricineae</taxon>
        <taxon>Hydnangiaceae</taxon>
        <taxon>Laccaria</taxon>
    </lineage>
</organism>
<evidence type="ECO:0000256" key="1">
    <source>
        <dbReference type="SAM" id="MobiDB-lite"/>
    </source>
</evidence>
<dbReference type="STRING" id="486041.B0DK36"/>
<protein>
    <submittedName>
        <fullName evidence="2">Predicted protein</fullName>
    </submittedName>
</protein>
<dbReference type="KEGG" id="lbc:LACBIDRAFT_294907"/>
<dbReference type="EMBL" id="DS547115">
    <property type="protein sequence ID" value="EDR04873.1"/>
    <property type="molecule type" value="Genomic_DNA"/>
</dbReference>
<dbReference type="HOGENOM" id="CLU_657339_0_0_1"/>
<name>B0DK36_LACBS</name>